<reference evidence="3" key="2">
    <citation type="submission" date="2024-04" db="EMBL/GenBank/DDBJ databases">
        <authorList>
            <person name="Chen Y."/>
            <person name="Shah S."/>
            <person name="Dougan E. K."/>
            <person name="Thang M."/>
            <person name="Chan C."/>
        </authorList>
    </citation>
    <scope>NUCLEOTIDE SEQUENCE [LARGE SCALE GENOMIC DNA]</scope>
</reference>
<feature type="region of interest" description="Disordered" evidence="1">
    <location>
        <begin position="338"/>
        <end position="409"/>
    </location>
</feature>
<comment type="caution">
    <text evidence="2">The sequence shown here is derived from an EMBL/GenBank/DDBJ whole genome shotgun (WGS) entry which is preliminary data.</text>
</comment>
<evidence type="ECO:0000313" key="4">
    <source>
        <dbReference type="EMBL" id="CAL4768002.1"/>
    </source>
</evidence>
<dbReference type="EMBL" id="CAMXCT010000577">
    <property type="protein sequence ID" value="CAI3980690.1"/>
    <property type="molecule type" value="Genomic_DNA"/>
</dbReference>
<accession>A0A9P1FNC4</accession>
<reference evidence="2" key="1">
    <citation type="submission" date="2022-10" db="EMBL/GenBank/DDBJ databases">
        <authorList>
            <person name="Chen Y."/>
            <person name="Dougan E. K."/>
            <person name="Chan C."/>
            <person name="Rhodes N."/>
            <person name="Thang M."/>
        </authorList>
    </citation>
    <scope>NUCLEOTIDE SEQUENCE</scope>
</reference>
<dbReference type="AlphaFoldDB" id="A0A9P1FNC4"/>
<gene>
    <name evidence="2" type="ORF">C1SCF055_LOCUS8550</name>
</gene>
<sequence>MGEQQAAQQPAEEDGGPSLLQRFLNIGKRCVGIFAKSSPPEPNPEVALYLESINIQQRHLLTIYNVFHALKGLEEDDSFYTTVYAVNAEVLPVLIEDRRKWVLKLLKCILKLGDCEREATWDKFLWVMLRFCSLNKVELAQALFLCILRIRDSTTYHYIRYYELGEFFAIYRNCPVRSFDTADINFDLLPTRRYYASDFAELLMRYPVLLHPMLHLQQCLQLKLPGLDFWDNSTESVSFCRKITFDFFLMETGRIFLRGEPPFRETCDMLCPDALGAVPINQDQWILRTCFAKNGQGIAQIFVWGEQPLPEVIELKQMAKEEEEERERIRLEKLKQEEEENFDRDIPKQEAKKSSKDEAGRTSSKEDVKVEDMTEEDARKHRQLQAMEKAKREADAKKDRSMTQTDLDMSALTRTAATMDEEFSAPVDLLPPAWMKHCTIAPAQQKGSDPPLPMVMKQPAKLIYRQTQESDRRRLARAKKGKDEEAEEDENPNEDESPDAS</sequence>
<evidence type="ECO:0000313" key="2">
    <source>
        <dbReference type="EMBL" id="CAI3980690.1"/>
    </source>
</evidence>
<dbReference type="OrthoDB" id="433609at2759"/>
<feature type="compositionally biased region" description="Acidic residues" evidence="1">
    <location>
        <begin position="484"/>
        <end position="501"/>
    </location>
</feature>
<keyword evidence="5" id="KW-1185">Reference proteome</keyword>
<feature type="compositionally biased region" description="Basic and acidic residues" evidence="1">
    <location>
        <begin position="388"/>
        <end position="401"/>
    </location>
</feature>
<dbReference type="Proteomes" id="UP001152797">
    <property type="component" value="Unassembled WGS sequence"/>
</dbReference>
<protein>
    <submittedName>
        <fullName evidence="4">Alpha-1,4 glucan phosphorylase</fullName>
    </submittedName>
</protein>
<evidence type="ECO:0000256" key="1">
    <source>
        <dbReference type="SAM" id="MobiDB-lite"/>
    </source>
</evidence>
<dbReference type="EMBL" id="CAMXCT030000577">
    <property type="protein sequence ID" value="CAL4768002.1"/>
    <property type="molecule type" value="Genomic_DNA"/>
</dbReference>
<evidence type="ECO:0000313" key="5">
    <source>
        <dbReference type="Proteomes" id="UP001152797"/>
    </source>
</evidence>
<dbReference type="EMBL" id="CAMXCT020000577">
    <property type="protein sequence ID" value="CAL1134065.1"/>
    <property type="molecule type" value="Genomic_DNA"/>
</dbReference>
<name>A0A9P1FNC4_9DINO</name>
<feature type="region of interest" description="Disordered" evidence="1">
    <location>
        <begin position="463"/>
        <end position="501"/>
    </location>
</feature>
<feature type="compositionally biased region" description="Basic and acidic residues" evidence="1">
    <location>
        <begin position="343"/>
        <end position="379"/>
    </location>
</feature>
<organism evidence="2">
    <name type="scientific">Cladocopium goreaui</name>
    <dbReference type="NCBI Taxonomy" id="2562237"/>
    <lineage>
        <taxon>Eukaryota</taxon>
        <taxon>Sar</taxon>
        <taxon>Alveolata</taxon>
        <taxon>Dinophyceae</taxon>
        <taxon>Suessiales</taxon>
        <taxon>Symbiodiniaceae</taxon>
        <taxon>Cladocopium</taxon>
    </lineage>
</organism>
<proteinExistence type="predicted"/>
<evidence type="ECO:0000313" key="3">
    <source>
        <dbReference type="EMBL" id="CAL1134065.1"/>
    </source>
</evidence>